<accession>A0ABP8LVR0</accession>
<keyword evidence="2" id="KW-1185">Reference proteome</keyword>
<protein>
    <submittedName>
        <fullName evidence="1">Nucleoid-associated protein</fullName>
    </submittedName>
</protein>
<dbReference type="Proteomes" id="UP001500552">
    <property type="component" value="Unassembled WGS sequence"/>
</dbReference>
<dbReference type="InterPro" id="IPR007358">
    <property type="entry name" value="Nucleoid_associated_NdpA"/>
</dbReference>
<name>A0ABP8LVR0_9BACT</name>
<reference evidence="2" key="1">
    <citation type="journal article" date="2019" name="Int. J. Syst. Evol. Microbiol.">
        <title>The Global Catalogue of Microorganisms (GCM) 10K type strain sequencing project: providing services to taxonomists for standard genome sequencing and annotation.</title>
        <authorList>
            <consortium name="The Broad Institute Genomics Platform"/>
            <consortium name="The Broad Institute Genome Sequencing Center for Infectious Disease"/>
            <person name="Wu L."/>
            <person name="Ma J."/>
        </authorList>
    </citation>
    <scope>NUCLEOTIDE SEQUENCE [LARGE SCALE GENOMIC DNA]</scope>
    <source>
        <strain evidence="2">JCM 17926</strain>
    </source>
</reference>
<organism evidence="1 2">
    <name type="scientific">Pontibacter saemangeumensis</name>
    <dbReference type="NCBI Taxonomy" id="1084525"/>
    <lineage>
        <taxon>Bacteria</taxon>
        <taxon>Pseudomonadati</taxon>
        <taxon>Bacteroidota</taxon>
        <taxon>Cytophagia</taxon>
        <taxon>Cytophagales</taxon>
        <taxon>Hymenobacteraceae</taxon>
        <taxon>Pontibacter</taxon>
    </lineage>
</organism>
<sequence length="368" mass="42903">MGRAKIKMVFLHPKQQDVAMNEKTQVRLKQLAVHRVGNKAKEEGVVASRDLVDLRDEQLSDLLLNYFLSPFKQEEFFRFTHTSDIALNEMFAYSALIFNEPAKFLEYSVHILNHLYEQSDHPKVKSGELYVVHFAGCMMDDELVEAVGIFKSENKDTFLTFQDGDDDLSLNYHSGVNLKSVDKGCMIFNVEAEDGFRVKLVDANSTDALFWKEDFLNVSELKDTNFNTKAVLNLCKDFSEEVFAQTESKKAQVDFISRSVDYFSKSEMFDLEEFTSSVIDEPETKERFKNYSQAFAEERDIEGFTDFAINKNTVRNMKRKFRNFIKLDTQIEIKFSGYNPEQSEQYVERGFDKERGMHFYKVYFYSES</sequence>
<evidence type="ECO:0000313" key="2">
    <source>
        <dbReference type="Proteomes" id="UP001500552"/>
    </source>
</evidence>
<evidence type="ECO:0000313" key="1">
    <source>
        <dbReference type="EMBL" id="GAA4438147.1"/>
    </source>
</evidence>
<proteinExistence type="predicted"/>
<gene>
    <name evidence="1" type="ORF">GCM10023188_33160</name>
</gene>
<dbReference type="EMBL" id="BAABHC010000016">
    <property type="protein sequence ID" value="GAA4438147.1"/>
    <property type="molecule type" value="Genomic_DNA"/>
</dbReference>
<dbReference type="Pfam" id="PF04245">
    <property type="entry name" value="NA37"/>
    <property type="match status" value="1"/>
</dbReference>
<comment type="caution">
    <text evidence="1">The sequence shown here is derived from an EMBL/GenBank/DDBJ whole genome shotgun (WGS) entry which is preliminary data.</text>
</comment>